<organism evidence="6 7">
    <name type="scientific">Methanococcoides methylutens MM1</name>
    <dbReference type="NCBI Taxonomy" id="1434104"/>
    <lineage>
        <taxon>Archaea</taxon>
        <taxon>Methanobacteriati</taxon>
        <taxon>Methanobacteriota</taxon>
        <taxon>Stenosarchaea group</taxon>
        <taxon>Methanomicrobia</taxon>
        <taxon>Methanosarcinales</taxon>
        <taxon>Methanosarcinaceae</taxon>
        <taxon>Methanococcoides</taxon>
    </lineage>
</organism>
<dbReference type="SFLD" id="SFLDG01067">
    <property type="entry name" value="SPASM/twitch_domain_containing"/>
    <property type="match status" value="1"/>
</dbReference>
<dbReference type="Proteomes" id="UP000033048">
    <property type="component" value="Chromosome"/>
</dbReference>
<evidence type="ECO:0000256" key="1">
    <source>
        <dbReference type="ARBA" id="ARBA00022691"/>
    </source>
</evidence>
<feature type="domain" description="Radical SAM core" evidence="5">
    <location>
        <begin position="18"/>
        <end position="206"/>
    </location>
</feature>
<protein>
    <submittedName>
        <fullName evidence="6">Radical SAM domain protein</fullName>
    </submittedName>
</protein>
<dbReference type="Pfam" id="PF04055">
    <property type="entry name" value="Radical_SAM"/>
    <property type="match status" value="1"/>
</dbReference>
<dbReference type="PANTHER" id="PTHR11228">
    <property type="entry name" value="RADICAL SAM DOMAIN PROTEIN"/>
    <property type="match status" value="1"/>
</dbReference>
<keyword evidence="2" id="KW-0479">Metal-binding</keyword>
<evidence type="ECO:0000259" key="5">
    <source>
        <dbReference type="PROSITE" id="PS51918"/>
    </source>
</evidence>
<keyword evidence="3" id="KW-0408">Iron</keyword>
<dbReference type="GO" id="GO:0046872">
    <property type="term" value="F:metal ion binding"/>
    <property type="evidence" value="ECO:0007669"/>
    <property type="project" value="UniProtKB-KW"/>
</dbReference>
<evidence type="ECO:0000256" key="4">
    <source>
        <dbReference type="ARBA" id="ARBA00023014"/>
    </source>
</evidence>
<dbReference type="SUPFAM" id="SSF102114">
    <property type="entry name" value="Radical SAM enzymes"/>
    <property type="match status" value="1"/>
</dbReference>
<keyword evidence="7" id="KW-1185">Reference proteome</keyword>
<evidence type="ECO:0000313" key="6">
    <source>
        <dbReference type="EMBL" id="AKB84888.1"/>
    </source>
</evidence>
<dbReference type="HOGENOM" id="CLU_1364481_0_0_2"/>
<dbReference type="InterPro" id="IPR023821">
    <property type="entry name" value="rSAM_TatD-assoc"/>
</dbReference>
<dbReference type="AlphaFoldDB" id="A0A0E3SRF0"/>
<dbReference type="SFLD" id="SFLDG01111">
    <property type="entry name" value="Uncharacterised_Radical_SAM_Su"/>
    <property type="match status" value="1"/>
</dbReference>
<dbReference type="RefSeq" id="WP_048205046.1">
    <property type="nucleotide sequence ID" value="NZ_CP009518.1"/>
</dbReference>
<dbReference type="GO" id="GO:0003824">
    <property type="term" value="F:catalytic activity"/>
    <property type="evidence" value="ECO:0007669"/>
    <property type="project" value="InterPro"/>
</dbReference>
<dbReference type="PANTHER" id="PTHR11228:SF35">
    <property type="entry name" value="MOLYBDENUM COFACTOR BIOSYNTHESIS PROTEIN A-RELATED"/>
    <property type="match status" value="1"/>
</dbReference>
<keyword evidence="1" id="KW-0949">S-adenosyl-L-methionine</keyword>
<dbReference type="EMBL" id="CP009518">
    <property type="protein sequence ID" value="AKB84888.1"/>
    <property type="molecule type" value="Genomic_DNA"/>
</dbReference>
<dbReference type="InterPro" id="IPR013785">
    <property type="entry name" value="Aldolase_TIM"/>
</dbReference>
<accession>A0A0E3SRF0</accession>
<dbReference type="STRING" id="1434104.MCMEM_0835"/>
<dbReference type="NCBIfam" id="TIGR04038">
    <property type="entry name" value="tatD_link_rSAM"/>
    <property type="match status" value="1"/>
</dbReference>
<dbReference type="GO" id="GO:0051536">
    <property type="term" value="F:iron-sulfur cluster binding"/>
    <property type="evidence" value="ECO:0007669"/>
    <property type="project" value="UniProtKB-KW"/>
</dbReference>
<dbReference type="InterPro" id="IPR007197">
    <property type="entry name" value="rSAM"/>
</dbReference>
<reference evidence="6 7" key="1">
    <citation type="submission" date="2014-07" db="EMBL/GenBank/DDBJ databases">
        <title>Methanogenic archaea and the global carbon cycle.</title>
        <authorList>
            <person name="Henriksen J.R."/>
            <person name="Luke J."/>
            <person name="Reinhart S."/>
            <person name="Benedict M.N."/>
            <person name="Youngblut N.D."/>
            <person name="Metcalf M.E."/>
            <person name="Whitaker R.J."/>
            <person name="Metcalf W.W."/>
        </authorList>
    </citation>
    <scope>NUCLEOTIDE SEQUENCE [LARGE SCALE GENOMIC DNA]</scope>
    <source>
        <strain evidence="6 7">MM1</strain>
    </source>
</reference>
<dbReference type="OrthoDB" id="5620at2157"/>
<evidence type="ECO:0000256" key="2">
    <source>
        <dbReference type="ARBA" id="ARBA00022723"/>
    </source>
</evidence>
<evidence type="ECO:0000256" key="3">
    <source>
        <dbReference type="ARBA" id="ARBA00023004"/>
    </source>
</evidence>
<dbReference type="Gene3D" id="3.20.20.70">
    <property type="entry name" value="Aldolase class I"/>
    <property type="match status" value="1"/>
</dbReference>
<dbReference type="InterPro" id="IPR058240">
    <property type="entry name" value="rSAM_sf"/>
</dbReference>
<dbReference type="InterPro" id="IPR050377">
    <property type="entry name" value="Radical_SAM_PqqE_MftC-like"/>
</dbReference>
<dbReference type="CDD" id="cd01335">
    <property type="entry name" value="Radical_SAM"/>
    <property type="match status" value="1"/>
</dbReference>
<evidence type="ECO:0000313" key="7">
    <source>
        <dbReference type="Proteomes" id="UP000033048"/>
    </source>
</evidence>
<dbReference type="KEGG" id="mmet:MCMEM_0835"/>
<sequence length="206" mass="23480">MTEDKFDGELVDVGTLCYEGHDNLYLNITNRCSASCVFCIRDVSDGVYGYDLRLKKEPSLEDMLEKLSTLDLEKYREVVFTGFGEATLRFDVLLKITHWLKERGVRTRLDTNGHAQLLYPERDVVAELKEAGLDEVSVSLNAESEEKYNEICRPAFEGSYDAMLDFTRNAIEAGIQTRMTVVGFNDIDIKKCEEIARKIGADFHVR</sequence>
<dbReference type="PROSITE" id="PS51918">
    <property type="entry name" value="RADICAL_SAM"/>
    <property type="match status" value="1"/>
</dbReference>
<dbReference type="GeneID" id="24893356"/>
<dbReference type="PATRIC" id="fig|1434104.5.peg.904"/>
<dbReference type="SFLD" id="SFLDS00029">
    <property type="entry name" value="Radical_SAM"/>
    <property type="match status" value="1"/>
</dbReference>
<name>A0A0E3SRF0_METMT</name>
<gene>
    <name evidence="6" type="ORF">MCMEM_0835</name>
</gene>
<keyword evidence="4" id="KW-0411">Iron-sulfur</keyword>
<proteinExistence type="predicted"/>